<evidence type="ECO:0000313" key="2">
    <source>
        <dbReference type="EMBL" id="GLB37691.1"/>
    </source>
</evidence>
<evidence type="ECO:0000313" key="3">
    <source>
        <dbReference type="Proteomes" id="UP001063166"/>
    </source>
</evidence>
<accession>A0A9P3UNW6</accession>
<comment type="caution">
    <text evidence="2">The sequence shown here is derived from an EMBL/GenBank/DDBJ whole genome shotgun (WGS) entry which is preliminary data.</text>
</comment>
<reference evidence="2" key="1">
    <citation type="submission" date="2022-07" db="EMBL/GenBank/DDBJ databases">
        <title>The genome of Lyophyllum shimeji provides insight into the initial evolution of ectomycorrhizal fungal genome.</title>
        <authorList>
            <person name="Kobayashi Y."/>
            <person name="Shibata T."/>
            <person name="Hirakawa H."/>
            <person name="Shigenobu S."/>
            <person name="Nishiyama T."/>
            <person name="Yamada A."/>
            <person name="Hasebe M."/>
            <person name="Kawaguchi M."/>
        </authorList>
    </citation>
    <scope>NUCLEOTIDE SEQUENCE</scope>
    <source>
        <strain evidence="2">AT787</strain>
    </source>
</reference>
<dbReference type="AlphaFoldDB" id="A0A9P3UNW6"/>
<sequence>MTSPSLATDGNFWPDAMPCGVPLVCPSLPQITVFLRRRFLDAAWLHFYRISTIIILHGCSQFSQQSLQLLRRNYKSLKFKRAYESVKAFKVVRKVQRPQPRDTTQGSIVPTNALQEE</sequence>
<proteinExistence type="predicted"/>
<dbReference type="Proteomes" id="UP001063166">
    <property type="component" value="Unassembled WGS sequence"/>
</dbReference>
<gene>
    <name evidence="2" type="ORF">LshimejAT787_0407420</name>
</gene>
<keyword evidence="3" id="KW-1185">Reference proteome</keyword>
<protein>
    <submittedName>
        <fullName evidence="2">Uncharacterized protein</fullName>
    </submittedName>
</protein>
<feature type="compositionally biased region" description="Polar residues" evidence="1">
    <location>
        <begin position="101"/>
        <end position="117"/>
    </location>
</feature>
<evidence type="ECO:0000256" key="1">
    <source>
        <dbReference type="SAM" id="MobiDB-lite"/>
    </source>
</evidence>
<organism evidence="2 3">
    <name type="scientific">Lyophyllum shimeji</name>
    <name type="common">Hon-shimeji</name>
    <name type="synonym">Tricholoma shimeji</name>
    <dbReference type="NCBI Taxonomy" id="47721"/>
    <lineage>
        <taxon>Eukaryota</taxon>
        <taxon>Fungi</taxon>
        <taxon>Dikarya</taxon>
        <taxon>Basidiomycota</taxon>
        <taxon>Agaricomycotina</taxon>
        <taxon>Agaricomycetes</taxon>
        <taxon>Agaricomycetidae</taxon>
        <taxon>Agaricales</taxon>
        <taxon>Tricholomatineae</taxon>
        <taxon>Lyophyllaceae</taxon>
        <taxon>Lyophyllum</taxon>
    </lineage>
</organism>
<feature type="region of interest" description="Disordered" evidence="1">
    <location>
        <begin position="96"/>
        <end position="117"/>
    </location>
</feature>
<name>A0A9P3UNW6_LYOSH</name>
<dbReference type="EMBL" id="BRPK01000004">
    <property type="protein sequence ID" value="GLB37691.1"/>
    <property type="molecule type" value="Genomic_DNA"/>
</dbReference>